<evidence type="ECO:0000313" key="2">
    <source>
        <dbReference type="EMBL" id="QEC65417.1"/>
    </source>
</evidence>
<sequence length="194" mass="21745">MNTLLKTCFASLLALFVCINICFSQAPSQVAMKLKATYIQLKIYPGSKPKKLAYLKSFPGNKQQFAEIFQNGPLHSEYIEYLNFFIGMAKDFPADVVGKAVDIGKDMTYDAGTGKQMQLAIVQLGIQHPKEFAAKVKSLPGHDIDDLTKFLADAEDHKKYTEYQGLIDVLDKINEVQLADKLIDARVQREKKGH</sequence>
<keyword evidence="3" id="KW-1185">Reference proteome</keyword>
<accession>A0A5B8V1L3</accession>
<dbReference type="KEGG" id="mgin:FRZ54_23530"/>
<feature type="chain" id="PRO_5023012154" evidence="1">
    <location>
        <begin position="27"/>
        <end position="194"/>
    </location>
</feature>
<gene>
    <name evidence="2" type="ORF">FRZ54_23530</name>
</gene>
<name>A0A5B8V1L3_9SPHI</name>
<feature type="signal peptide" evidence="1">
    <location>
        <begin position="1"/>
        <end position="26"/>
    </location>
</feature>
<keyword evidence="1" id="KW-0732">Signal</keyword>
<evidence type="ECO:0000256" key="1">
    <source>
        <dbReference type="SAM" id="SignalP"/>
    </source>
</evidence>
<dbReference type="Proteomes" id="UP000321479">
    <property type="component" value="Chromosome"/>
</dbReference>
<dbReference type="EMBL" id="CP042436">
    <property type="protein sequence ID" value="QEC65417.1"/>
    <property type="molecule type" value="Genomic_DNA"/>
</dbReference>
<dbReference type="RefSeq" id="WP_147034242.1">
    <property type="nucleotide sequence ID" value="NZ_CP042436.1"/>
</dbReference>
<reference evidence="2 3" key="1">
    <citation type="journal article" date="2017" name="Curr. Microbiol.">
        <title>Mucilaginibacter ginsenosidivorans sp. nov., Isolated from Soil of Ginseng Field.</title>
        <authorList>
            <person name="Kim M.M."/>
            <person name="Siddiqi M.Z."/>
            <person name="Im W.T."/>
        </authorList>
    </citation>
    <scope>NUCLEOTIDE SEQUENCE [LARGE SCALE GENOMIC DNA]</scope>
    <source>
        <strain evidence="2 3">Gsoil 3017</strain>
    </source>
</reference>
<dbReference type="AlphaFoldDB" id="A0A5B8V1L3"/>
<protein>
    <submittedName>
        <fullName evidence="2">Uncharacterized protein</fullName>
    </submittedName>
</protein>
<proteinExistence type="predicted"/>
<evidence type="ECO:0000313" key="3">
    <source>
        <dbReference type="Proteomes" id="UP000321479"/>
    </source>
</evidence>
<organism evidence="2 3">
    <name type="scientific">Mucilaginibacter ginsenosidivorans</name>
    <dbReference type="NCBI Taxonomy" id="398053"/>
    <lineage>
        <taxon>Bacteria</taxon>
        <taxon>Pseudomonadati</taxon>
        <taxon>Bacteroidota</taxon>
        <taxon>Sphingobacteriia</taxon>
        <taxon>Sphingobacteriales</taxon>
        <taxon>Sphingobacteriaceae</taxon>
        <taxon>Mucilaginibacter</taxon>
    </lineage>
</organism>